<feature type="compositionally biased region" description="Polar residues" evidence="2">
    <location>
        <begin position="904"/>
        <end position="940"/>
    </location>
</feature>
<keyword evidence="3" id="KW-0472">Membrane</keyword>
<feature type="compositionally biased region" description="Polar residues" evidence="2">
    <location>
        <begin position="949"/>
        <end position="962"/>
    </location>
</feature>
<feature type="domain" description="Calcineurin-like phosphoesterase" evidence="4">
    <location>
        <begin position="28"/>
        <end position="127"/>
    </location>
</feature>
<comment type="caution">
    <text evidence="5">The sequence shown here is derived from an EMBL/GenBank/DDBJ whole genome shotgun (WGS) entry which is preliminary data.</text>
</comment>
<accession>A0ABQ9YMZ4</accession>
<feature type="repeat" description="TPR" evidence="1">
    <location>
        <begin position="1262"/>
        <end position="1295"/>
    </location>
</feature>
<feature type="region of interest" description="Disordered" evidence="2">
    <location>
        <begin position="656"/>
        <end position="715"/>
    </location>
</feature>
<evidence type="ECO:0000313" key="6">
    <source>
        <dbReference type="Proteomes" id="UP001281761"/>
    </source>
</evidence>
<dbReference type="PANTHER" id="PTHR44177:SF1">
    <property type="entry name" value="TETRATRICOPEPTIDE REPEAT PROTEIN 8"/>
    <property type="match status" value="1"/>
</dbReference>
<keyword evidence="3" id="KW-0812">Transmembrane</keyword>
<evidence type="ECO:0000256" key="3">
    <source>
        <dbReference type="SAM" id="Phobius"/>
    </source>
</evidence>
<dbReference type="EMBL" id="JARBJD010000001">
    <property type="protein sequence ID" value="KAK2964954.1"/>
    <property type="molecule type" value="Genomic_DNA"/>
</dbReference>
<feature type="transmembrane region" description="Helical" evidence="3">
    <location>
        <begin position="796"/>
        <end position="818"/>
    </location>
</feature>
<reference evidence="5 6" key="1">
    <citation type="journal article" date="2022" name="bioRxiv">
        <title>Genomics of Preaxostyla Flagellates Illuminates Evolutionary Transitions and the Path Towards Mitochondrial Loss.</title>
        <authorList>
            <person name="Novak L.V.F."/>
            <person name="Treitli S.C."/>
            <person name="Pyrih J."/>
            <person name="Halakuc P."/>
            <person name="Pipaliya S.V."/>
            <person name="Vacek V."/>
            <person name="Brzon O."/>
            <person name="Soukal P."/>
            <person name="Eme L."/>
            <person name="Dacks J.B."/>
            <person name="Karnkowska A."/>
            <person name="Elias M."/>
            <person name="Hampl V."/>
        </authorList>
    </citation>
    <scope>NUCLEOTIDE SEQUENCE [LARGE SCALE GENOMIC DNA]</scope>
    <source>
        <strain evidence="5">NAU3</strain>
        <tissue evidence="5">Gut</tissue>
    </source>
</reference>
<dbReference type="Pfam" id="PF00149">
    <property type="entry name" value="Metallophos"/>
    <property type="match status" value="1"/>
</dbReference>
<feature type="compositionally biased region" description="Basic and acidic residues" evidence="2">
    <location>
        <begin position="702"/>
        <end position="715"/>
    </location>
</feature>
<dbReference type="SUPFAM" id="SSF48452">
    <property type="entry name" value="TPR-like"/>
    <property type="match status" value="2"/>
</dbReference>
<dbReference type="Proteomes" id="UP001281761">
    <property type="component" value="Unassembled WGS sequence"/>
</dbReference>
<dbReference type="CDD" id="cd21341">
    <property type="entry name" value="TTC8_N"/>
    <property type="match status" value="1"/>
</dbReference>
<dbReference type="SUPFAM" id="SSF56300">
    <property type="entry name" value="Metallo-dependent phosphatases"/>
    <property type="match status" value="1"/>
</dbReference>
<dbReference type="PANTHER" id="PTHR44177">
    <property type="entry name" value="TETRATRICOPEPTIDE REPEAT PROTEIN 8"/>
    <property type="match status" value="1"/>
</dbReference>
<feature type="region of interest" description="Disordered" evidence="2">
    <location>
        <begin position="904"/>
        <end position="962"/>
    </location>
</feature>
<dbReference type="Gene3D" id="3.60.21.10">
    <property type="match status" value="1"/>
</dbReference>
<gene>
    <name evidence="5" type="ORF">BLNAU_255</name>
</gene>
<evidence type="ECO:0000313" key="5">
    <source>
        <dbReference type="EMBL" id="KAK2964954.1"/>
    </source>
</evidence>
<evidence type="ECO:0000256" key="1">
    <source>
        <dbReference type="PROSITE-ProRule" id="PRU00339"/>
    </source>
</evidence>
<feature type="repeat" description="TPR" evidence="1">
    <location>
        <begin position="1155"/>
        <end position="1188"/>
    </location>
</feature>
<feature type="transmembrane region" description="Helical" evidence="3">
    <location>
        <begin position="541"/>
        <end position="567"/>
    </location>
</feature>
<evidence type="ECO:0000256" key="2">
    <source>
        <dbReference type="SAM" id="MobiDB-lite"/>
    </source>
</evidence>
<dbReference type="SMART" id="SM00028">
    <property type="entry name" value="TPR"/>
    <property type="match status" value="8"/>
</dbReference>
<name>A0ABQ9YMZ4_9EUKA</name>
<proteinExistence type="predicted"/>
<protein>
    <submittedName>
        <fullName evidence="5">Trp protein for ciliary function</fullName>
    </submittedName>
</protein>
<dbReference type="InterPro" id="IPR028796">
    <property type="entry name" value="BBS8"/>
</dbReference>
<dbReference type="InterPro" id="IPR029052">
    <property type="entry name" value="Metallo-depent_PP-like"/>
</dbReference>
<feature type="compositionally biased region" description="Polar residues" evidence="2">
    <location>
        <begin position="664"/>
        <end position="686"/>
    </location>
</feature>
<sequence>MERPELEDSAQYLDSTATLSDQATGLSTFVHLSDLHMGNNKLTSKQFESFVSEILEYLIKPSTVLVTGDLVDGMDGIRTLIDTPAWNDYFEPIRIRGWNDCKQWLDLRGNHDSSGLINHFDNQDLFVNYSSCGSLKKTVYSHVLQIPTDELFLDQVNAPSISFILLDSIPSMSLVQPFNFFASLSGQRSENGSSINSTSLFLDELDAIPENSLGTFISMHSPLLSTNTKTRTLLKQCLSGTVKNRSDTLSLLDGHFHMANMDLHFFGKKNGGSGKRTRLSTEATISSFSNQRSFRLYTIDHGLIATQEFYYGTDQTFAHLQGVKTGLFEAEQPSFFSSVAQTVRNVGAKVRGIQAPGREVLMESGAALLASPLVYVQVTNPLSAELTTARMPWTVVQNSTHIRSIIHSQRVVVRAWVDIFEGDKAKTDKFVQAKSTPPYSFNLTLTTKPNPNNIPLFVAEWNASDFLAKPFYTLYTHVVVDNSQPINMDPALSSLLTQTVNGEESEIELVFAGHTFSVSGYTIVPPVSVPRVIMSWPVEEITIVIIAGLTLIPLIVLVFAQLVSVFASVLRKVDSSLEGEEKQSAILMTCSLRMNGPNSNKITIAAQRVVSGRVVCIAFLSGEVETPKTKPSTETEEMVSVSQVLVVTPGPEVQEVKSDVGHESSYSSSIDHNDHTPNQSQHTPQPTEKPADTIDPNPTDLPKPEEPSDSQKEARAQPRFAVRLLSFLIINLYPYYHMPLFFSLICVLFIISLHLAPHVSGYPDSPILPVHIGLWTGWQGGEQITRVDSQAVIGGLLMMAYVYLNMLIISQFCVFFFGNPQLPPPLMTRSSLSPYVLVAAILALSYFNRRKYDECIALCVDLLTKNPLDQSAWFLKVRAMTAKSYIDDTEMEDEAIGDLLMDSNATADQPRPGTSLNKPKTARPTSSSFSTNRPVSSTGRPITGFARPGTSTIRPQTGATSTAGLQRLLTASRGSTSRPTTASGRLVRLGTASLSSMPPGANIEVSKLDLQKYSTRPALAKALCDYLLYVEHNPRMALQLTSFVLERDETKNDWWWNERMGKIYYQLGLLRDSETSMKKSLMSQEMLLTYLELGKIYLRLDDPRAALDAYSGGTEVCRGNVHLLCAMARVHDMMDETKEAERLYREVLRLDASNVEALACLGTYYFYAGQCELALRFFKRLISLSTSSTSVVEGAGYTVDQKKGAVMGSGNWHVPSPTLTLATSAEVWNNIALCCMEAGQTYAAITYFMQALQYANDEEQTSDIWYNIGNYYIQTGDLTLAYQAFRVSNASNGNNAEALNALGVLDMRRGNLDSSRVFLSAARDKSPFLSEAYFNGALLARRLGDTEEAAKLMKQAEQLMGETPEVVELKRAIEKDLMGI</sequence>
<dbReference type="Gene3D" id="1.25.40.10">
    <property type="entry name" value="Tetratricopeptide repeat domain"/>
    <property type="match status" value="2"/>
</dbReference>
<keyword evidence="3" id="KW-1133">Transmembrane helix</keyword>
<dbReference type="InterPro" id="IPR011990">
    <property type="entry name" value="TPR-like_helical_dom_sf"/>
</dbReference>
<feature type="transmembrane region" description="Helical" evidence="3">
    <location>
        <begin position="830"/>
        <end position="847"/>
    </location>
</feature>
<dbReference type="PROSITE" id="PS50005">
    <property type="entry name" value="TPR"/>
    <property type="match status" value="2"/>
</dbReference>
<keyword evidence="1" id="KW-0802">TPR repeat</keyword>
<dbReference type="InterPro" id="IPR019734">
    <property type="entry name" value="TPR_rpt"/>
</dbReference>
<organism evidence="5 6">
    <name type="scientific">Blattamonas nauphoetae</name>
    <dbReference type="NCBI Taxonomy" id="2049346"/>
    <lineage>
        <taxon>Eukaryota</taxon>
        <taxon>Metamonada</taxon>
        <taxon>Preaxostyla</taxon>
        <taxon>Oxymonadida</taxon>
        <taxon>Blattamonas</taxon>
    </lineage>
</organism>
<dbReference type="Pfam" id="PF13181">
    <property type="entry name" value="TPR_8"/>
    <property type="match status" value="2"/>
</dbReference>
<evidence type="ECO:0000259" key="4">
    <source>
        <dbReference type="Pfam" id="PF00149"/>
    </source>
</evidence>
<dbReference type="InterPro" id="IPR004843">
    <property type="entry name" value="Calcineurin-like_PHP"/>
</dbReference>
<keyword evidence="6" id="KW-1185">Reference proteome</keyword>